<feature type="compositionally biased region" description="Low complexity" evidence="6">
    <location>
        <begin position="17"/>
        <end position="26"/>
    </location>
</feature>
<feature type="chain" id="PRO_5038196943" description="Flagellar P-ring protein" evidence="5">
    <location>
        <begin position="22"/>
        <end position="401"/>
    </location>
</feature>
<comment type="subcellular location">
    <subcellularLocation>
        <location evidence="2 5">Bacterial flagellum basal body</location>
    </subcellularLocation>
</comment>
<dbReference type="GO" id="GO:0030288">
    <property type="term" value="C:outer membrane-bounded periplasmic space"/>
    <property type="evidence" value="ECO:0007669"/>
    <property type="project" value="InterPro"/>
</dbReference>
<dbReference type="PANTHER" id="PTHR30381:SF0">
    <property type="entry name" value="FLAGELLAR P-RING PROTEIN"/>
    <property type="match status" value="1"/>
</dbReference>
<keyword evidence="7" id="KW-0966">Cell projection</keyword>
<feature type="signal peptide" evidence="5">
    <location>
        <begin position="1"/>
        <end position="21"/>
    </location>
</feature>
<comment type="function">
    <text evidence="1 5">Assembles around the rod to form the L-ring and probably protects the motor/basal body from shearing forces during rotation.</text>
</comment>
<dbReference type="EMBL" id="JACOSL010000008">
    <property type="protein sequence ID" value="MBI1755744.1"/>
    <property type="molecule type" value="Genomic_DNA"/>
</dbReference>
<evidence type="ECO:0000256" key="6">
    <source>
        <dbReference type="SAM" id="MobiDB-lite"/>
    </source>
</evidence>
<evidence type="ECO:0000313" key="7">
    <source>
        <dbReference type="EMBL" id="MBI1755744.1"/>
    </source>
</evidence>
<evidence type="ECO:0000256" key="1">
    <source>
        <dbReference type="ARBA" id="ARBA00002591"/>
    </source>
</evidence>
<dbReference type="PANTHER" id="PTHR30381">
    <property type="entry name" value="FLAGELLAR P-RING PERIPLASMIC PROTEIN FLGI"/>
    <property type="match status" value="1"/>
</dbReference>
<comment type="subunit">
    <text evidence="5">The basal body constitutes a major portion of the flagellar organelle and consists of four rings (L,P,S, and M) mounted on a central rod.</text>
</comment>
<protein>
    <recommendedName>
        <fullName evidence="5">Flagellar P-ring protein</fullName>
    </recommendedName>
    <alternativeName>
        <fullName evidence="5">Basal body P-ring protein</fullName>
    </alternativeName>
</protein>
<dbReference type="Proteomes" id="UP000727962">
    <property type="component" value="Unassembled WGS sequence"/>
</dbReference>
<dbReference type="GO" id="GO:0071973">
    <property type="term" value="P:bacterial-type flagellum-dependent cell motility"/>
    <property type="evidence" value="ECO:0007669"/>
    <property type="project" value="InterPro"/>
</dbReference>
<keyword evidence="7" id="KW-0969">Cilium</keyword>
<dbReference type="NCBIfam" id="NF003676">
    <property type="entry name" value="PRK05303.1"/>
    <property type="match status" value="1"/>
</dbReference>
<comment type="similarity">
    <text evidence="5">Belongs to the FlgI family.</text>
</comment>
<dbReference type="GO" id="GO:0005198">
    <property type="term" value="F:structural molecule activity"/>
    <property type="evidence" value="ECO:0007669"/>
    <property type="project" value="InterPro"/>
</dbReference>
<keyword evidence="3 5" id="KW-0732">Signal</keyword>
<dbReference type="HAMAP" id="MF_00416">
    <property type="entry name" value="FlgI"/>
    <property type="match status" value="1"/>
</dbReference>
<organism evidence="7 8">
    <name type="scientific">Fimbriimonas ginsengisoli</name>
    <dbReference type="NCBI Taxonomy" id="1005039"/>
    <lineage>
        <taxon>Bacteria</taxon>
        <taxon>Bacillati</taxon>
        <taxon>Armatimonadota</taxon>
        <taxon>Fimbriimonadia</taxon>
        <taxon>Fimbriimonadales</taxon>
        <taxon>Fimbriimonadaceae</taxon>
        <taxon>Fimbriimonas</taxon>
    </lineage>
</organism>
<proteinExistence type="inferred from homology"/>
<dbReference type="Pfam" id="PF02119">
    <property type="entry name" value="FlgI"/>
    <property type="match status" value="1"/>
</dbReference>
<feature type="compositionally biased region" description="Low complexity" evidence="6">
    <location>
        <begin position="33"/>
        <end position="42"/>
    </location>
</feature>
<keyword evidence="4 5" id="KW-0975">Bacterial flagellum</keyword>
<gene>
    <name evidence="5" type="primary">flgI</name>
    <name evidence="7" type="ORF">HYR64_01390</name>
</gene>
<feature type="region of interest" description="Disordered" evidence="6">
    <location>
        <begin position="17"/>
        <end position="42"/>
    </location>
</feature>
<evidence type="ECO:0000256" key="3">
    <source>
        <dbReference type="ARBA" id="ARBA00022729"/>
    </source>
</evidence>
<evidence type="ECO:0000256" key="2">
    <source>
        <dbReference type="ARBA" id="ARBA00004117"/>
    </source>
</evidence>
<evidence type="ECO:0000256" key="5">
    <source>
        <dbReference type="HAMAP-Rule" id="MF_00416"/>
    </source>
</evidence>
<accession>A0A931PSX0</accession>
<dbReference type="PRINTS" id="PR01010">
    <property type="entry name" value="FLGPRINGFLGI"/>
</dbReference>
<dbReference type="InterPro" id="IPR001782">
    <property type="entry name" value="Flag_FlgI"/>
</dbReference>
<keyword evidence="7" id="KW-0282">Flagellum</keyword>
<reference evidence="7" key="1">
    <citation type="submission" date="2020-07" db="EMBL/GenBank/DDBJ databases">
        <title>Huge and variable diversity of episymbiotic CPR bacteria and DPANN archaea in groundwater ecosystems.</title>
        <authorList>
            <person name="He C.Y."/>
            <person name="Keren R."/>
            <person name="Whittaker M."/>
            <person name="Farag I.F."/>
            <person name="Doudna J."/>
            <person name="Cate J.H.D."/>
            <person name="Banfield J.F."/>
        </authorList>
    </citation>
    <scope>NUCLEOTIDE SEQUENCE</scope>
    <source>
        <strain evidence="7">NC_groundwater_17_Pr7_B-0.1um_64_12</strain>
    </source>
</reference>
<sequence precursor="true">MSKSAFWILMVSLASGSPAQAPTSSDPAPPAPAARLAPSPSAVQRERIAQAEDRGVEVRIKDIAHFRGVRSNQVSGFGLVIGLEGTGDTKKTPMTQTLLANLFLDYGTQVDPKNMDVRNVALVIVTCELPPFAKPGAKVDVLVSSVGDAKSLQGGTLLQTPLFAAGNRDRAYVVSEGPISIGGFNASSGGNSVQKNHVNVGRIPEGGIVESSVPTRVLFGGNAMYLELDHEDLTTAQRVATEVSKELPEALATALDGATIQLTLPSGANSVGFMSRIEALKVFADVEAKVVINERTGTIVVGGNVRIGPAAVAHGSLNVRIEQEPVISQPAPLSNGQTVQTTQTQVNAGQDTAKVAMVAPNTTVADLARILQALELKPTDIISILQALRQQGALKARIELQ</sequence>
<evidence type="ECO:0000256" key="4">
    <source>
        <dbReference type="ARBA" id="ARBA00023143"/>
    </source>
</evidence>
<evidence type="ECO:0000313" key="8">
    <source>
        <dbReference type="Proteomes" id="UP000727962"/>
    </source>
</evidence>
<comment type="caution">
    <text evidence="7">The sequence shown here is derived from an EMBL/GenBank/DDBJ whole genome shotgun (WGS) entry which is preliminary data.</text>
</comment>
<dbReference type="GO" id="GO:0009428">
    <property type="term" value="C:bacterial-type flagellum basal body, distal rod, P ring"/>
    <property type="evidence" value="ECO:0007669"/>
    <property type="project" value="InterPro"/>
</dbReference>
<dbReference type="AlphaFoldDB" id="A0A931PSX0"/>
<name>A0A931PSX0_FIMGI</name>